<evidence type="ECO:0000313" key="2">
    <source>
        <dbReference type="EMBL" id="GAA1560913.1"/>
    </source>
</evidence>
<accession>A0ABN2CN66</accession>
<evidence type="ECO:0000256" key="1">
    <source>
        <dbReference type="SAM" id="MobiDB-lite"/>
    </source>
</evidence>
<dbReference type="EMBL" id="BAAAPH010000004">
    <property type="protein sequence ID" value="GAA1560913.1"/>
    <property type="molecule type" value="Genomic_DNA"/>
</dbReference>
<reference evidence="2 3" key="1">
    <citation type="journal article" date="2019" name="Int. J. Syst. Evol. Microbiol.">
        <title>The Global Catalogue of Microorganisms (GCM) 10K type strain sequencing project: providing services to taxonomists for standard genome sequencing and annotation.</title>
        <authorList>
            <consortium name="The Broad Institute Genomics Platform"/>
            <consortium name="The Broad Institute Genome Sequencing Center for Infectious Disease"/>
            <person name="Wu L."/>
            <person name="Ma J."/>
        </authorList>
    </citation>
    <scope>NUCLEOTIDE SEQUENCE [LARGE SCALE GENOMIC DNA]</scope>
    <source>
        <strain evidence="2 3">JCM 15572</strain>
    </source>
</reference>
<dbReference type="InterPro" id="IPR053161">
    <property type="entry name" value="Ulvan_degrading_GH"/>
</dbReference>
<organism evidence="2 3">
    <name type="scientific">Kribbella hippodromi</name>
    <dbReference type="NCBI Taxonomy" id="434347"/>
    <lineage>
        <taxon>Bacteria</taxon>
        <taxon>Bacillati</taxon>
        <taxon>Actinomycetota</taxon>
        <taxon>Actinomycetes</taxon>
        <taxon>Propionibacteriales</taxon>
        <taxon>Kribbellaceae</taxon>
        <taxon>Kribbella</taxon>
    </lineage>
</organism>
<protein>
    <submittedName>
        <fullName evidence="2">Uncharacterized protein</fullName>
    </submittedName>
</protein>
<feature type="region of interest" description="Disordered" evidence="1">
    <location>
        <begin position="587"/>
        <end position="606"/>
    </location>
</feature>
<dbReference type="RefSeq" id="WP_344232833.1">
    <property type="nucleotide sequence ID" value="NZ_BAAAPH010000004.1"/>
</dbReference>
<proteinExistence type="predicted"/>
<sequence>MSHAVAMMMLNGRLDDDVIVPYLDALPASGYGGVCLHPRDGLAVPYGSAQFWSAIERIVGHARDRGLDVWFYDEFSFPSGADGGRIVAQYAGARARQLSFRRIVAPQVDALGNIELGPEPLLALLRVRRGWLVQDVTDRCGTHRNRWVAAEMFETDYLCTINVRQVPHERAVSTATVFVYQPETPLADDEELIAVTVVPVPARHGEAGLPDVALPEVTDRFLDEVYARYGRYARDFDLGSAPIFQDEVAYQTDHPWNELISQQLQELWGAEWRCRLLALFEPVGDGWEAARYEYWKVCAGLLERNWFARVSQYCAEHGLRMTGHLPGEESFLGHWRLLGDAFRTLGHFDLPGYDVINSPTMDDVHRSQAKGIKLVQSARWLDGRGPLVAEVFGATGFQHDAQQARTILAWLGLHDIHQPIDHSTWTSAASLRKYDAPPVNTRFNPLDVGRADLFEWHEWFRGLTREYAFDAQVLVLLPQESFARYRLEERELWAGEISLLETFFHYLEAASVDVVMIPSERLDDIEPGAEGLTLGGHAFSALVVPPVASLHRSVYAALDRLAPTGTLLWATAADEITVFDSTTSEERWSTPSTVTPATVRPSTVRPAKGVPCTEADLLRDRAGWFHHRLPLRTEVAVTDRTIIKSVRRTANGDRLLVLANPYDDAQTVRFADLPGELRPQPFTGRLTFEPTAAGWHLHLPGRAVAAIALAQEGEGSAVEAAVLEPVGLVTYELLGFNCLRLEDGTVELNGYEKRSFEPGPVSLLWDLSEVRYRDEGVLNLAPHSADHLTRQFTAEFSVDISAALTARNGRPPLRIILDKESAPPGATVLWDNRELEPRHEAVFDPDNTTYAPPPTALSAGMHNLTITGTITRGDDGLLEAPVLVGEFAVETPTDRPTPSVQLAPSARSAARARLAPLPDGPVEWKIGTPWREFGIPHGYGPVEYSFTFRVPDDQAGDGWRIDLPDYTGVAELALDGVPLGRRSWAPHDLDLDHLGAGEHRLTIVLHGSWNNVFSRLNQVRNGLLGPVRLILSARSYRRIPSR</sequence>
<comment type="caution">
    <text evidence="2">The sequence shown here is derived from an EMBL/GenBank/DDBJ whole genome shotgun (WGS) entry which is preliminary data.</text>
</comment>
<dbReference type="PANTHER" id="PTHR36848:SF2">
    <property type="entry name" value="SECRETED PROTEIN"/>
    <property type="match status" value="1"/>
</dbReference>
<dbReference type="Proteomes" id="UP001501705">
    <property type="component" value="Unassembled WGS sequence"/>
</dbReference>
<name>A0ABN2CN66_9ACTN</name>
<evidence type="ECO:0000313" key="3">
    <source>
        <dbReference type="Proteomes" id="UP001501705"/>
    </source>
</evidence>
<keyword evidence="3" id="KW-1185">Reference proteome</keyword>
<gene>
    <name evidence="2" type="ORF">GCM10009804_17140</name>
</gene>
<dbReference type="PANTHER" id="PTHR36848">
    <property type="entry name" value="DNA-BINDING PROTEIN (PUTATIVE SECRETED PROTEIN)-RELATED"/>
    <property type="match status" value="1"/>
</dbReference>